<gene>
    <name evidence="1" type="ORF">O181_019117</name>
</gene>
<accession>A0A9Q3CAW7</accession>
<evidence type="ECO:0000313" key="1">
    <source>
        <dbReference type="EMBL" id="MBW0479402.1"/>
    </source>
</evidence>
<protein>
    <submittedName>
        <fullName evidence="1">Uncharacterized protein</fullName>
    </submittedName>
</protein>
<dbReference type="AlphaFoldDB" id="A0A9Q3CAW7"/>
<comment type="caution">
    <text evidence="1">The sequence shown here is derived from an EMBL/GenBank/DDBJ whole genome shotgun (WGS) entry which is preliminary data.</text>
</comment>
<keyword evidence="2" id="KW-1185">Reference proteome</keyword>
<reference evidence="1" key="1">
    <citation type="submission" date="2021-03" db="EMBL/GenBank/DDBJ databases">
        <title>Draft genome sequence of rust myrtle Austropuccinia psidii MF-1, a brazilian biotype.</title>
        <authorList>
            <person name="Quecine M.C."/>
            <person name="Pachon D.M.R."/>
            <person name="Bonatelli M.L."/>
            <person name="Correr F.H."/>
            <person name="Franceschini L.M."/>
            <person name="Leite T.F."/>
            <person name="Margarido G.R.A."/>
            <person name="Almeida C.A."/>
            <person name="Ferrarezi J.A."/>
            <person name="Labate C.A."/>
        </authorList>
    </citation>
    <scope>NUCLEOTIDE SEQUENCE</scope>
    <source>
        <strain evidence="1">MF-1</strain>
    </source>
</reference>
<organism evidence="1 2">
    <name type="scientific">Austropuccinia psidii MF-1</name>
    <dbReference type="NCBI Taxonomy" id="1389203"/>
    <lineage>
        <taxon>Eukaryota</taxon>
        <taxon>Fungi</taxon>
        <taxon>Dikarya</taxon>
        <taxon>Basidiomycota</taxon>
        <taxon>Pucciniomycotina</taxon>
        <taxon>Pucciniomycetes</taxon>
        <taxon>Pucciniales</taxon>
        <taxon>Sphaerophragmiaceae</taxon>
        <taxon>Austropuccinia</taxon>
    </lineage>
</organism>
<name>A0A9Q3CAW7_9BASI</name>
<sequence>MPTSNISQQPQKASNFSCCLGAHKSRGLLSQPWENPSPNWCLWQFKSPPMHAQLAILSILGHSATHGVDWLFGHIYSPKTQILPSGNILLHWPFWPISNLTNPQANTAKFVPGGNQVF</sequence>
<dbReference type="Proteomes" id="UP000765509">
    <property type="component" value="Unassembled WGS sequence"/>
</dbReference>
<dbReference type="EMBL" id="AVOT02005566">
    <property type="protein sequence ID" value="MBW0479402.1"/>
    <property type="molecule type" value="Genomic_DNA"/>
</dbReference>
<proteinExistence type="predicted"/>
<evidence type="ECO:0000313" key="2">
    <source>
        <dbReference type="Proteomes" id="UP000765509"/>
    </source>
</evidence>